<keyword evidence="4 5" id="KW-0720">Serine protease</keyword>
<dbReference type="Gene3D" id="3.40.50.200">
    <property type="entry name" value="Peptidase S8/S53 domain"/>
    <property type="match status" value="1"/>
</dbReference>
<keyword evidence="2 5" id="KW-0645">Protease</keyword>
<protein>
    <submittedName>
        <fullName evidence="7">S8/S53 family peptidase</fullName>
    </submittedName>
</protein>
<dbReference type="PRINTS" id="PR00723">
    <property type="entry name" value="SUBTILISIN"/>
</dbReference>
<sequence length="526" mass="55791">MSFVASRWLLIERPSPSASPDLESLTSSIPTAWSAVAPLSGGSIHPWDQAHHAVLAPSALGLESLGAMYAEPDFVQAFPFPRPEGGGLESLRSSPCEDRSPNFFWPVGVPAHGWHLDKEHSLLKAARDRVGDPGDGRRVRVGILDTGYDPHHITRPINLLTELQRNFADGDEGDATDPGRHFPGNQPGHGTATLALLAGGRVQIPDAGFDDFVGGAPFAEVVPVRIANSVIHISSNAMAAGIRYATQLKCQVVSISMGGVPARAWATAVNEAYEAGVAIFAAAGNRFGLSPPASIIWPARFGRVVAVCGVTADGTPYHKSGLHSNMQGCFGPPAKMNTAIAAYTPNTPWAIMGCQGAIGFGGGTSSATPQAAAAAALWIQANPAPPGVATWQRVEAVRHALFSSADRSFGEVDKFYGRGVLKATAALDQPFRTDLPKTAPDSVSFPWLRLLNVLESMPRGRELMFEVEALQLFLQSQRLQELAGGADPISDNPSRAEIKAVLDAMWQSPAVSQALRTHLSGLFKLM</sequence>
<comment type="similarity">
    <text evidence="1 5">Belongs to the peptidase S8 family.</text>
</comment>
<organism evidence="7 8">
    <name type="scientific">Gemmata palustris</name>
    <dbReference type="NCBI Taxonomy" id="2822762"/>
    <lineage>
        <taxon>Bacteria</taxon>
        <taxon>Pseudomonadati</taxon>
        <taxon>Planctomycetota</taxon>
        <taxon>Planctomycetia</taxon>
        <taxon>Gemmatales</taxon>
        <taxon>Gemmataceae</taxon>
        <taxon>Gemmata</taxon>
    </lineage>
</organism>
<dbReference type="Proteomes" id="UP000676565">
    <property type="component" value="Unassembled WGS sequence"/>
</dbReference>
<evidence type="ECO:0000256" key="4">
    <source>
        <dbReference type="ARBA" id="ARBA00022825"/>
    </source>
</evidence>
<dbReference type="PROSITE" id="PS51892">
    <property type="entry name" value="SUBTILASE"/>
    <property type="match status" value="1"/>
</dbReference>
<gene>
    <name evidence="7" type="ORF">J8F10_25945</name>
</gene>
<dbReference type="Pfam" id="PF00082">
    <property type="entry name" value="Peptidase_S8"/>
    <property type="match status" value="1"/>
</dbReference>
<dbReference type="PANTHER" id="PTHR43806">
    <property type="entry name" value="PEPTIDASE S8"/>
    <property type="match status" value="1"/>
</dbReference>
<keyword evidence="8" id="KW-1185">Reference proteome</keyword>
<evidence type="ECO:0000256" key="2">
    <source>
        <dbReference type="ARBA" id="ARBA00022670"/>
    </source>
</evidence>
<dbReference type="InterPro" id="IPR050131">
    <property type="entry name" value="Peptidase_S8_subtilisin-like"/>
</dbReference>
<dbReference type="InterPro" id="IPR000209">
    <property type="entry name" value="Peptidase_S8/S53_dom"/>
</dbReference>
<feature type="active site" description="Charge relay system" evidence="5">
    <location>
        <position position="189"/>
    </location>
</feature>
<proteinExistence type="inferred from homology"/>
<dbReference type="PANTHER" id="PTHR43806:SF11">
    <property type="entry name" value="CEREVISIN-RELATED"/>
    <property type="match status" value="1"/>
</dbReference>
<accession>A0ABS5BYF8</accession>
<dbReference type="PROSITE" id="PS00138">
    <property type="entry name" value="SUBTILASE_SER"/>
    <property type="match status" value="1"/>
</dbReference>
<reference evidence="7 8" key="1">
    <citation type="submission" date="2021-04" db="EMBL/GenBank/DDBJ databases">
        <authorList>
            <person name="Ivanova A."/>
        </authorList>
    </citation>
    <scope>NUCLEOTIDE SEQUENCE [LARGE SCALE GENOMIC DNA]</scope>
    <source>
        <strain evidence="7 8">G18</strain>
    </source>
</reference>
<evidence type="ECO:0000259" key="6">
    <source>
        <dbReference type="Pfam" id="PF00082"/>
    </source>
</evidence>
<evidence type="ECO:0000313" key="8">
    <source>
        <dbReference type="Proteomes" id="UP000676565"/>
    </source>
</evidence>
<keyword evidence="3 5" id="KW-0378">Hydrolase</keyword>
<feature type="domain" description="Peptidase S8/S53" evidence="6">
    <location>
        <begin position="136"/>
        <end position="419"/>
    </location>
</feature>
<feature type="active site" description="Charge relay system" evidence="5">
    <location>
        <position position="365"/>
    </location>
</feature>
<dbReference type="SUPFAM" id="SSF52743">
    <property type="entry name" value="Subtilisin-like"/>
    <property type="match status" value="1"/>
</dbReference>
<feature type="active site" description="Charge relay system" evidence="5">
    <location>
        <position position="145"/>
    </location>
</feature>
<evidence type="ECO:0000256" key="1">
    <source>
        <dbReference type="ARBA" id="ARBA00011073"/>
    </source>
</evidence>
<dbReference type="CDD" id="cd00306">
    <property type="entry name" value="Peptidases_S8_S53"/>
    <property type="match status" value="1"/>
</dbReference>
<name>A0ABS5BYF8_9BACT</name>
<dbReference type="RefSeq" id="WP_210658931.1">
    <property type="nucleotide sequence ID" value="NZ_JAGKQQ010000001.1"/>
</dbReference>
<evidence type="ECO:0000256" key="3">
    <source>
        <dbReference type="ARBA" id="ARBA00022801"/>
    </source>
</evidence>
<comment type="caution">
    <text evidence="7">The sequence shown here is derived from an EMBL/GenBank/DDBJ whole genome shotgun (WGS) entry which is preliminary data.</text>
</comment>
<evidence type="ECO:0000256" key="5">
    <source>
        <dbReference type="PROSITE-ProRule" id="PRU01240"/>
    </source>
</evidence>
<dbReference type="InterPro" id="IPR015500">
    <property type="entry name" value="Peptidase_S8_subtilisin-rel"/>
</dbReference>
<dbReference type="InterPro" id="IPR023828">
    <property type="entry name" value="Peptidase_S8_Ser-AS"/>
</dbReference>
<evidence type="ECO:0000313" key="7">
    <source>
        <dbReference type="EMBL" id="MBP3958703.1"/>
    </source>
</evidence>
<dbReference type="EMBL" id="JAGKQQ010000001">
    <property type="protein sequence ID" value="MBP3958703.1"/>
    <property type="molecule type" value="Genomic_DNA"/>
</dbReference>
<dbReference type="InterPro" id="IPR036852">
    <property type="entry name" value="Peptidase_S8/S53_dom_sf"/>
</dbReference>